<comment type="caution">
    <text evidence="2">The sequence shown here is derived from an EMBL/GenBank/DDBJ whole genome shotgun (WGS) entry which is preliminary data.</text>
</comment>
<evidence type="ECO:0000313" key="3">
    <source>
        <dbReference type="Proteomes" id="UP000092993"/>
    </source>
</evidence>
<keyword evidence="3" id="KW-1185">Reference proteome</keyword>
<organism evidence="2 3">
    <name type="scientific">Grifola frondosa</name>
    <name type="common">Maitake</name>
    <name type="synonym">Polyporus frondosus</name>
    <dbReference type="NCBI Taxonomy" id="5627"/>
    <lineage>
        <taxon>Eukaryota</taxon>
        <taxon>Fungi</taxon>
        <taxon>Dikarya</taxon>
        <taxon>Basidiomycota</taxon>
        <taxon>Agaricomycotina</taxon>
        <taxon>Agaricomycetes</taxon>
        <taxon>Polyporales</taxon>
        <taxon>Grifolaceae</taxon>
        <taxon>Grifola</taxon>
    </lineage>
</organism>
<feature type="compositionally biased region" description="Polar residues" evidence="1">
    <location>
        <begin position="100"/>
        <end position="112"/>
    </location>
</feature>
<evidence type="ECO:0000256" key="1">
    <source>
        <dbReference type="SAM" id="MobiDB-lite"/>
    </source>
</evidence>
<reference evidence="2 3" key="1">
    <citation type="submission" date="2016-03" db="EMBL/GenBank/DDBJ databases">
        <title>Whole genome sequencing of Grifola frondosa 9006-11.</title>
        <authorList>
            <person name="Min B."/>
            <person name="Park H."/>
            <person name="Kim J.-G."/>
            <person name="Cho H."/>
            <person name="Oh Y.-L."/>
            <person name="Kong W.-S."/>
            <person name="Choi I.-G."/>
        </authorList>
    </citation>
    <scope>NUCLEOTIDE SEQUENCE [LARGE SCALE GENOMIC DNA]</scope>
    <source>
        <strain evidence="2 3">9006-11</strain>
    </source>
</reference>
<gene>
    <name evidence="2" type="ORF">A0H81_12138</name>
</gene>
<dbReference type="Proteomes" id="UP000092993">
    <property type="component" value="Unassembled WGS sequence"/>
</dbReference>
<dbReference type="AlphaFoldDB" id="A0A1C7LUX9"/>
<feature type="compositionally biased region" description="Basic and acidic residues" evidence="1">
    <location>
        <begin position="58"/>
        <end position="74"/>
    </location>
</feature>
<accession>A0A1C7LUX9</accession>
<dbReference type="OrthoDB" id="3249663at2759"/>
<proteinExistence type="predicted"/>
<feature type="compositionally biased region" description="Low complexity" evidence="1">
    <location>
        <begin position="78"/>
        <end position="92"/>
    </location>
</feature>
<protein>
    <submittedName>
        <fullName evidence="2">Uncharacterized protein</fullName>
    </submittedName>
</protein>
<dbReference type="EMBL" id="LUGG01000023">
    <property type="protein sequence ID" value="OBZ67749.1"/>
    <property type="molecule type" value="Genomic_DNA"/>
</dbReference>
<sequence>MTEYATDPEAIQDYLNSRDPSFLAVCSPSLISDEDTPGYGPSDDDASSTHSLPPRMVLRYDDGRPDIPISRDRTVNGSSSRSRSTSTPQSGPGPQPAYHNRTNSASQINSFPINVPHIPSQARHAQSLSYATAAPCIPLRRVLQRVSGSYHPVRRTTRLTLPFVQQPVLRISRELLQRQELSCLLRFPMPEMPRHRTMLTTSAERYRSAFTTARFQSADRALSVPATFYTSRWHKVLRTTNNSI</sequence>
<feature type="compositionally biased region" description="Acidic residues" evidence="1">
    <location>
        <begin position="32"/>
        <end position="46"/>
    </location>
</feature>
<feature type="region of interest" description="Disordered" evidence="1">
    <location>
        <begin position="26"/>
        <end position="112"/>
    </location>
</feature>
<evidence type="ECO:0000313" key="2">
    <source>
        <dbReference type="EMBL" id="OBZ67749.1"/>
    </source>
</evidence>
<name>A0A1C7LUX9_GRIFR</name>